<evidence type="ECO:0000256" key="3">
    <source>
        <dbReference type="ARBA" id="ARBA00023163"/>
    </source>
</evidence>
<dbReference type="GO" id="GO:0043565">
    <property type="term" value="F:sequence-specific DNA binding"/>
    <property type="evidence" value="ECO:0007669"/>
    <property type="project" value="InterPro"/>
</dbReference>
<evidence type="ECO:0000313" key="5">
    <source>
        <dbReference type="EMBL" id="SDG40026.1"/>
    </source>
</evidence>
<dbReference type="SUPFAM" id="SSF54909">
    <property type="entry name" value="Dimeric alpha+beta barrel"/>
    <property type="match status" value="1"/>
</dbReference>
<gene>
    <name evidence="5" type="ORF">SAMN05216218_13212</name>
</gene>
<name>A0A1G7TXL1_9EURY</name>
<protein>
    <submittedName>
        <fullName evidence="5">DNA-binding transcriptional regulator, Lrp family</fullName>
    </submittedName>
</protein>
<dbReference type="AlphaFoldDB" id="A0A1G7TXL1"/>
<accession>A0A1G7TXL1</accession>
<organism evidence="5 6">
    <name type="scientific">Halorientalis regularis</name>
    <dbReference type="NCBI Taxonomy" id="660518"/>
    <lineage>
        <taxon>Archaea</taxon>
        <taxon>Methanobacteriati</taxon>
        <taxon>Methanobacteriota</taxon>
        <taxon>Stenosarchaea group</taxon>
        <taxon>Halobacteria</taxon>
        <taxon>Halobacteriales</taxon>
        <taxon>Haloarculaceae</taxon>
        <taxon>Halorientalis</taxon>
    </lineage>
</organism>
<dbReference type="NCBIfam" id="NF041396">
    <property type="entry name" value="TranRegLrp_Halo"/>
    <property type="match status" value="1"/>
</dbReference>
<dbReference type="PRINTS" id="PR00033">
    <property type="entry name" value="HTHASNC"/>
</dbReference>
<evidence type="ECO:0000313" key="6">
    <source>
        <dbReference type="Proteomes" id="UP000199076"/>
    </source>
</evidence>
<evidence type="ECO:0000259" key="4">
    <source>
        <dbReference type="PROSITE" id="PS50956"/>
    </source>
</evidence>
<dbReference type="STRING" id="660518.SAMN05216218_13212"/>
<dbReference type="Pfam" id="PF01037">
    <property type="entry name" value="AsnC_trans_reg"/>
    <property type="match status" value="1"/>
</dbReference>
<keyword evidence="3" id="KW-0804">Transcription</keyword>
<evidence type="ECO:0000256" key="1">
    <source>
        <dbReference type="ARBA" id="ARBA00023015"/>
    </source>
</evidence>
<dbReference type="PROSITE" id="PS50956">
    <property type="entry name" value="HTH_ASNC_2"/>
    <property type="match status" value="1"/>
</dbReference>
<dbReference type="CDD" id="cd00090">
    <property type="entry name" value="HTH_ARSR"/>
    <property type="match status" value="1"/>
</dbReference>
<dbReference type="InterPro" id="IPR053535">
    <property type="entry name" value="HTH_trans_regulator_Lrp"/>
</dbReference>
<dbReference type="InterPro" id="IPR036390">
    <property type="entry name" value="WH_DNA-bd_sf"/>
</dbReference>
<keyword evidence="1" id="KW-0805">Transcription regulation</keyword>
<dbReference type="GO" id="GO:0043200">
    <property type="term" value="P:response to amino acid"/>
    <property type="evidence" value="ECO:0007669"/>
    <property type="project" value="TreeGrafter"/>
</dbReference>
<dbReference type="OrthoDB" id="6995at2157"/>
<dbReference type="InterPro" id="IPR011008">
    <property type="entry name" value="Dimeric_a/b-barrel"/>
</dbReference>
<reference evidence="6" key="1">
    <citation type="submission" date="2016-10" db="EMBL/GenBank/DDBJ databases">
        <authorList>
            <person name="Varghese N."/>
            <person name="Submissions S."/>
        </authorList>
    </citation>
    <scope>NUCLEOTIDE SEQUENCE [LARGE SCALE GENOMIC DNA]</scope>
    <source>
        <strain evidence="6">IBRC-M 10760</strain>
    </source>
</reference>
<dbReference type="InterPro" id="IPR011991">
    <property type="entry name" value="ArsR-like_HTH"/>
</dbReference>
<dbReference type="InterPro" id="IPR019888">
    <property type="entry name" value="Tscrpt_reg_AsnC-like"/>
</dbReference>
<dbReference type="SUPFAM" id="SSF46785">
    <property type="entry name" value="Winged helix' DNA-binding domain"/>
    <property type="match status" value="1"/>
</dbReference>
<dbReference type="Gene3D" id="1.10.10.10">
    <property type="entry name" value="Winged helix-like DNA-binding domain superfamily/Winged helix DNA-binding domain"/>
    <property type="match status" value="1"/>
</dbReference>
<proteinExistence type="predicted"/>
<evidence type="ECO:0000256" key="2">
    <source>
        <dbReference type="ARBA" id="ARBA00023125"/>
    </source>
</evidence>
<dbReference type="PANTHER" id="PTHR30154">
    <property type="entry name" value="LEUCINE-RESPONSIVE REGULATORY PROTEIN"/>
    <property type="match status" value="1"/>
</dbReference>
<dbReference type="GO" id="GO:0005829">
    <property type="term" value="C:cytosol"/>
    <property type="evidence" value="ECO:0007669"/>
    <property type="project" value="TreeGrafter"/>
</dbReference>
<dbReference type="Proteomes" id="UP000199076">
    <property type="component" value="Unassembled WGS sequence"/>
</dbReference>
<sequence>MAVDDTDRRIVNALLADGRASAREIASETGLAATTVSKRLSDLEDQAIIESYRPVVDYDRLGYDVTAVFHLSVDGNGLKAVVDRLRDHARMVSVYEVTGSHDVVAVGKFRNTDEMNRKIKDLLTDPDVEAANTSVVLDVVRENAQFAVDLETED</sequence>
<keyword evidence="2 5" id="KW-0238">DNA-binding</keyword>
<dbReference type="Pfam" id="PF13404">
    <property type="entry name" value="HTH_AsnC-type"/>
    <property type="match status" value="1"/>
</dbReference>
<dbReference type="InterPro" id="IPR000485">
    <property type="entry name" value="AsnC-type_HTH_dom"/>
</dbReference>
<feature type="domain" description="HTH asnC-type" evidence="4">
    <location>
        <begin position="3"/>
        <end position="64"/>
    </location>
</feature>
<dbReference type="InterPro" id="IPR019887">
    <property type="entry name" value="Tscrpt_reg_AsnC/Lrp_C"/>
</dbReference>
<dbReference type="EMBL" id="FNBK01000032">
    <property type="protein sequence ID" value="SDG40026.1"/>
    <property type="molecule type" value="Genomic_DNA"/>
</dbReference>
<dbReference type="SMART" id="SM00344">
    <property type="entry name" value="HTH_ASNC"/>
    <property type="match status" value="1"/>
</dbReference>
<dbReference type="PANTHER" id="PTHR30154:SF34">
    <property type="entry name" value="TRANSCRIPTIONAL REGULATOR AZLB"/>
    <property type="match status" value="1"/>
</dbReference>
<dbReference type="RefSeq" id="WP_092695708.1">
    <property type="nucleotide sequence ID" value="NZ_FNBK01000032.1"/>
</dbReference>
<dbReference type="Gene3D" id="3.30.70.920">
    <property type="match status" value="1"/>
</dbReference>
<keyword evidence="6" id="KW-1185">Reference proteome</keyword>
<dbReference type="InterPro" id="IPR036388">
    <property type="entry name" value="WH-like_DNA-bd_sf"/>
</dbReference>